<name>A0AAD5GEP1_AMBAR</name>
<evidence type="ECO:0000313" key="1">
    <source>
        <dbReference type="EMBL" id="KAI7737383.1"/>
    </source>
</evidence>
<organism evidence="1 2">
    <name type="scientific">Ambrosia artemisiifolia</name>
    <name type="common">Common ragweed</name>
    <dbReference type="NCBI Taxonomy" id="4212"/>
    <lineage>
        <taxon>Eukaryota</taxon>
        <taxon>Viridiplantae</taxon>
        <taxon>Streptophyta</taxon>
        <taxon>Embryophyta</taxon>
        <taxon>Tracheophyta</taxon>
        <taxon>Spermatophyta</taxon>
        <taxon>Magnoliopsida</taxon>
        <taxon>eudicotyledons</taxon>
        <taxon>Gunneridae</taxon>
        <taxon>Pentapetalae</taxon>
        <taxon>asterids</taxon>
        <taxon>campanulids</taxon>
        <taxon>Asterales</taxon>
        <taxon>Asteraceae</taxon>
        <taxon>Asteroideae</taxon>
        <taxon>Heliantheae alliance</taxon>
        <taxon>Heliantheae</taxon>
        <taxon>Ambrosia</taxon>
    </lineage>
</organism>
<gene>
    <name evidence="1" type="ORF">M8C21_006664</name>
</gene>
<reference evidence="1" key="1">
    <citation type="submission" date="2022-06" db="EMBL/GenBank/DDBJ databases">
        <title>Uncovering the hologenomic basis of an extraordinary plant invasion.</title>
        <authorList>
            <person name="Bieker V.C."/>
            <person name="Martin M.D."/>
            <person name="Gilbert T."/>
            <person name="Hodgins K."/>
            <person name="Battlay P."/>
            <person name="Petersen B."/>
            <person name="Wilson J."/>
        </authorList>
    </citation>
    <scope>NUCLEOTIDE SEQUENCE</scope>
    <source>
        <strain evidence="1">AA19_3_7</strain>
        <tissue evidence="1">Leaf</tissue>
    </source>
</reference>
<accession>A0AAD5GEP1</accession>
<dbReference type="EMBL" id="JAMZMK010009050">
    <property type="protein sequence ID" value="KAI7737383.1"/>
    <property type="molecule type" value="Genomic_DNA"/>
</dbReference>
<proteinExistence type="predicted"/>
<dbReference type="Proteomes" id="UP001206925">
    <property type="component" value="Unassembled WGS sequence"/>
</dbReference>
<keyword evidence="2" id="KW-1185">Reference proteome</keyword>
<feature type="non-terminal residue" evidence="1">
    <location>
        <position position="1"/>
    </location>
</feature>
<sequence length="63" mass="7063">MQPTYTDTSKTYHGALASLENIPKDSTITPNNLDDFTNDDYSKVKGLEKRGYIRLIGRMPAAK</sequence>
<evidence type="ECO:0000313" key="2">
    <source>
        <dbReference type="Proteomes" id="UP001206925"/>
    </source>
</evidence>
<protein>
    <submittedName>
        <fullName evidence="1">Uncharacterized protein</fullName>
    </submittedName>
</protein>
<comment type="caution">
    <text evidence="1">The sequence shown here is derived from an EMBL/GenBank/DDBJ whole genome shotgun (WGS) entry which is preliminary data.</text>
</comment>
<dbReference type="AlphaFoldDB" id="A0AAD5GEP1"/>